<feature type="domain" description="VWFA" evidence="1">
    <location>
        <begin position="1"/>
        <end position="172"/>
    </location>
</feature>
<sequence length="180" mass="20416">MMFVMDSASAGKKNTKKTMDFMKSVAKNVDVGKETVQLGMLMPEECIPESESFKLGQHPDKADMVSALDHHSDDNFASLLRNMRRGAFRKRKGGRFDAKKIAIVLIDGKLDKPIKALKEARRAKIKGIEVYIILVGIEPPQTEVRDMCDYPPQKHFFQVPDYDKLKDVEDSIIELLCDEL</sequence>
<gene>
    <name evidence="3" type="primary">LOC118478767</name>
</gene>
<organism evidence="2 3">
    <name type="scientific">Aplysia californica</name>
    <name type="common">California sea hare</name>
    <dbReference type="NCBI Taxonomy" id="6500"/>
    <lineage>
        <taxon>Eukaryota</taxon>
        <taxon>Metazoa</taxon>
        <taxon>Spiralia</taxon>
        <taxon>Lophotrochozoa</taxon>
        <taxon>Mollusca</taxon>
        <taxon>Gastropoda</taxon>
        <taxon>Heterobranchia</taxon>
        <taxon>Euthyneura</taxon>
        <taxon>Tectipleura</taxon>
        <taxon>Aplysiida</taxon>
        <taxon>Aplysioidea</taxon>
        <taxon>Aplysiidae</taxon>
        <taxon>Aplysia</taxon>
    </lineage>
</organism>
<dbReference type="PANTHER" id="PTHR24020">
    <property type="entry name" value="COLLAGEN ALPHA"/>
    <property type="match status" value="1"/>
</dbReference>
<name>A0ABM1W2E6_APLCA</name>
<dbReference type="Pfam" id="PF00092">
    <property type="entry name" value="VWA"/>
    <property type="match status" value="1"/>
</dbReference>
<dbReference type="InterPro" id="IPR050525">
    <property type="entry name" value="ECM_Assembly_Org"/>
</dbReference>
<dbReference type="PROSITE" id="PS50234">
    <property type="entry name" value="VWFA"/>
    <property type="match status" value="1"/>
</dbReference>
<evidence type="ECO:0000313" key="3">
    <source>
        <dbReference type="RefSeq" id="XP_035828839.1"/>
    </source>
</evidence>
<dbReference type="GeneID" id="118478767"/>
<proteinExistence type="predicted"/>
<dbReference type="InterPro" id="IPR036465">
    <property type="entry name" value="vWFA_dom_sf"/>
</dbReference>
<dbReference type="PANTHER" id="PTHR24020:SF20">
    <property type="entry name" value="PH DOMAIN-CONTAINING PROTEIN"/>
    <property type="match status" value="1"/>
</dbReference>
<evidence type="ECO:0000313" key="2">
    <source>
        <dbReference type="Proteomes" id="UP000694888"/>
    </source>
</evidence>
<accession>A0ABM1W2E6</accession>
<evidence type="ECO:0000259" key="1">
    <source>
        <dbReference type="PROSITE" id="PS50234"/>
    </source>
</evidence>
<protein>
    <submittedName>
        <fullName evidence="3">Integrin alpha-11-like</fullName>
    </submittedName>
</protein>
<dbReference type="InterPro" id="IPR002035">
    <property type="entry name" value="VWF_A"/>
</dbReference>
<keyword evidence="2" id="KW-1185">Reference proteome</keyword>
<dbReference type="SMART" id="SM00327">
    <property type="entry name" value="VWA"/>
    <property type="match status" value="1"/>
</dbReference>
<dbReference type="RefSeq" id="XP_035828839.1">
    <property type="nucleotide sequence ID" value="XM_035972946.1"/>
</dbReference>
<dbReference type="Gene3D" id="3.40.50.410">
    <property type="entry name" value="von Willebrand factor, type A domain"/>
    <property type="match status" value="1"/>
</dbReference>
<dbReference type="Proteomes" id="UP000694888">
    <property type="component" value="Unplaced"/>
</dbReference>
<reference evidence="3" key="1">
    <citation type="submission" date="2025-08" db="UniProtKB">
        <authorList>
            <consortium name="RefSeq"/>
        </authorList>
    </citation>
    <scope>IDENTIFICATION</scope>
</reference>
<dbReference type="SUPFAM" id="SSF53300">
    <property type="entry name" value="vWA-like"/>
    <property type="match status" value="1"/>
</dbReference>